<keyword evidence="1" id="KW-0472">Membrane</keyword>
<keyword evidence="1" id="KW-0812">Transmembrane</keyword>
<accession>A0ABU9VM12</accession>
<name>A0ABU9VM12_9BACI</name>
<dbReference type="EMBL" id="JBCITK010000001">
    <property type="protein sequence ID" value="MEN0644937.1"/>
    <property type="molecule type" value="Genomic_DNA"/>
</dbReference>
<gene>
    <name evidence="2" type="ORF">MKY91_17410</name>
</gene>
<evidence type="ECO:0000313" key="3">
    <source>
        <dbReference type="Proteomes" id="UP001418796"/>
    </source>
</evidence>
<organism evidence="2 3">
    <name type="scientific">Alkalicoccobacillus gibsonii</name>
    <dbReference type="NCBI Taxonomy" id="79881"/>
    <lineage>
        <taxon>Bacteria</taxon>
        <taxon>Bacillati</taxon>
        <taxon>Bacillota</taxon>
        <taxon>Bacilli</taxon>
        <taxon>Bacillales</taxon>
        <taxon>Bacillaceae</taxon>
        <taxon>Alkalicoccobacillus</taxon>
    </lineage>
</organism>
<keyword evidence="1" id="KW-1133">Transmembrane helix</keyword>
<feature type="transmembrane region" description="Helical" evidence="1">
    <location>
        <begin position="123"/>
        <end position="149"/>
    </location>
</feature>
<dbReference type="Proteomes" id="UP001418796">
    <property type="component" value="Unassembled WGS sequence"/>
</dbReference>
<reference evidence="2 3" key="1">
    <citation type="submission" date="2024-03" db="EMBL/GenBank/DDBJ databases">
        <title>Bacilli Hybrid Assemblies.</title>
        <authorList>
            <person name="Kovac J."/>
        </authorList>
    </citation>
    <scope>NUCLEOTIDE SEQUENCE [LARGE SCALE GENOMIC DNA]</scope>
    <source>
        <strain evidence="2 3">FSL R7-0666</strain>
    </source>
</reference>
<protein>
    <submittedName>
        <fullName evidence="2">Uncharacterized protein</fullName>
    </submittedName>
</protein>
<keyword evidence="3" id="KW-1185">Reference proteome</keyword>
<proteinExistence type="predicted"/>
<evidence type="ECO:0000313" key="2">
    <source>
        <dbReference type="EMBL" id="MEN0644937.1"/>
    </source>
</evidence>
<dbReference type="RefSeq" id="WP_343131559.1">
    <property type="nucleotide sequence ID" value="NZ_JBCITK010000001.1"/>
</dbReference>
<sequence>MQLENIKQLEHFTIGKTYVLKQMQYTEDLVIENDLGERKRLDLKATTLSEVDRIELEWLGKYFDMISDENEIPIVRQTSKQKRTVTQLKVGYWVSLVLVCMAVVPIMNVLFHFPNAWMEQNPIFIIDFLYYVLRLGCACAIGLALFAVYERFSLYYKRRKSGLPMKTLRMEYT</sequence>
<feature type="transmembrane region" description="Helical" evidence="1">
    <location>
        <begin position="90"/>
        <end position="111"/>
    </location>
</feature>
<evidence type="ECO:0000256" key="1">
    <source>
        <dbReference type="SAM" id="Phobius"/>
    </source>
</evidence>
<comment type="caution">
    <text evidence="2">The sequence shown here is derived from an EMBL/GenBank/DDBJ whole genome shotgun (WGS) entry which is preliminary data.</text>
</comment>